<dbReference type="InterPro" id="IPR036616">
    <property type="entry name" value="Poly(ADP-ribose)pol_reg_dom_sf"/>
</dbReference>
<evidence type="ECO:0000256" key="5">
    <source>
        <dbReference type="ARBA" id="ARBA00033987"/>
    </source>
</evidence>
<keyword evidence="4" id="KW-0520">NAD</keyword>
<dbReference type="SUPFAM" id="SSF47587">
    <property type="entry name" value="Domain of poly(ADP-ribose) polymerase"/>
    <property type="match status" value="1"/>
</dbReference>
<proteinExistence type="predicted"/>
<evidence type="ECO:0000259" key="7">
    <source>
        <dbReference type="PROSITE" id="PS51060"/>
    </source>
</evidence>
<organism evidence="10">
    <name type="scientific">Mesocestoides corti</name>
    <name type="common">Flatworm</name>
    <dbReference type="NCBI Taxonomy" id="53468"/>
    <lineage>
        <taxon>Eukaryota</taxon>
        <taxon>Metazoa</taxon>
        <taxon>Spiralia</taxon>
        <taxon>Lophotrochozoa</taxon>
        <taxon>Platyhelminthes</taxon>
        <taxon>Cestoda</taxon>
        <taxon>Eucestoda</taxon>
        <taxon>Cyclophyllidea</taxon>
        <taxon>Mesocestoididae</taxon>
        <taxon>Mesocestoides</taxon>
    </lineage>
</organism>
<protein>
    <recommendedName>
        <fullName evidence="1">NAD(+) ADP-ribosyltransferase</fullName>
        <ecNumber evidence="1">2.4.2.30</ecNumber>
    </recommendedName>
</protein>
<reference evidence="8 9" key="2">
    <citation type="submission" date="2018-10" db="EMBL/GenBank/DDBJ databases">
        <authorList>
            <consortium name="Pathogen Informatics"/>
        </authorList>
    </citation>
    <scope>NUCLEOTIDE SEQUENCE [LARGE SCALE GENOMIC DNA]</scope>
</reference>
<dbReference type="STRING" id="53468.A0A0R3UHU9"/>
<dbReference type="EMBL" id="UXSR01005310">
    <property type="protein sequence ID" value="VDD80948.1"/>
    <property type="molecule type" value="Genomic_DNA"/>
</dbReference>
<sequence length="189" mass="21306">MGFKVITQDQRAHVDQVCVCVHARTRSLCSLGPTALIIRHQPLNQSEDTSLSLKEVQDDADDNDTKEEAPKKQVESPLPPEVFAFIALISDVWGMERQMREMNHDARRAPLGKLTQSQMKAGCYQAPKDVSDRLEELKKLTTTDLTTTTGKKTGNVKRKSSDASLKRAIQNRLLRACNNFYTRIPYDFG</sequence>
<dbReference type="GO" id="GO:0006302">
    <property type="term" value="P:double-strand break repair"/>
    <property type="evidence" value="ECO:0007669"/>
    <property type="project" value="TreeGrafter"/>
</dbReference>
<evidence type="ECO:0000313" key="8">
    <source>
        <dbReference type="EMBL" id="VDD80948.1"/>
    </source>
</evidence>
<dbReference type="GO" id="GO:0070212">
    <property type="term" value="P:protein poly-ADP-ribosylation"/>
    <property type="evidence" value="ECO:0007669"/>
    <property type="project" value="TreeGrafter"/>
</dbReference>
<dbReference type="PROSITE" id="PS51060">
    <property type="entry name" value="PARP_ALPHA_HD"/>
    <property type="match status" value="1"/>
</dbReference>
<evidence type="ECO:0000256" key="6">
    <source>
        <dbReference type="SAM" id="MobiDB-lite"/>
    </source>
</evidence>
<feature type="domain" description="PARP alpha-helical" evidence="7">
    <location>
        <begin position="75"/>
        <end position="189"/>
    </location>
</feature>
<accession>A0A0R3UHU9</accession>
<evidence type="ECO:0000256" key="1">
    <source>
        <dbReference type="ARBA" id="ARBA00012020"/>
    </source>
</evidence>
<dbReference type="GO" id="GO:0005730">
    <property type="term" value="C:nucleolus"/>
    <property type="evidence" value="ECO:0007669"/>
    <property type="project" value="TreeGrafter"/>
</dbReference>
<dbReference type="GO" id="GO:0003950">
    <property type="term" value="F:NAD+ poly-ADP-ribosyltransferase activity"/>
    <property type="evidence" value="ECO:0007669"/>
    <property type="project" value="UniProtKB-EC"/>
</dbReference>
<reference evidence="10" key="1">
    <citation type="submission" date="2016-04" db="UniProtKB">
        <authorList>
            <consortium name="WormBaseParasite"/>
        </authorList>
    </citation>
    <scope>IDENTIFICATION</scope>
</reference>
<dbReference type="Gene3D" id="1.20.142.10">
    <property type="entry name" value="Poly(ADP-ribose) polymerase, regulatory domain"/>
    <property type="match status" value="1"/>
</dbReference>
<dbReference type="PANTHER" id="PTHR10459:SF60">
    <property type="entry name" value="POLY [ADP-RIBOSE] POLYMERASE 2"/>
    <property type="match status" value="1"/>
</dbReference>
<keyword evidence="2" id="KW-0328">Glycosyltransferase</keyword>
<evidence type="ECO:0000313" key="10">
    <source>
        <dbReference type="WBParaSite" id="MCOS_0000695001-mRNA-1"/>
    </source>
</evidence>
<gene>
    <name evidence="8" type="ORF">MCOS_LOCUS6951</name>
</gene>
<evidence type="ECO:0000256" key="2">
    <source>
        <dbReference type="ARBA" id="ARBA00022676"/>
    </source>
</evidence>
<dbReference type="WBParaSite" id="MCOS_0000695001-mRNA-1">
    <property type="protein sequence ID" value="MCOS_0000695001-mRNA-1"/>
    <property type="gene ID" value="MCOS_0000695001"/>
</dbReference>
<dbReference type="InterPro" id="IPR050800">
    <property type="entry name" value="ARTD/PARP"/>
</dbReference>
<keyword evidence="3" id="KW-0808">Transferase</keyword>
<dbReference type="EC" id="2.4.2.30" evidence="1"/>
<dbReference type="InterPro" id="IPR004102">
    <property type="entry name" value="Poly(ADP-ribose)pol_reg_dom"/>
</dbReference>
<dbReference type="Pfam" id="PF02877">
    <property type="entry name" value="PARP_reg"/>
    <property type="match status" value="1"/>
</dbReference>
<comment type="catalytic activity">
    <reaction evidence="5">
        <text>NAD(+) + (ADP-D-ribosyl)n-acceptor = nicotinamide + (ADP-D-ribosyl)n+1-acceptor + H(+).</text>
        <dbReference type="EC" id="2.4.2.30"/>
    </reaction>
</comment>
<feature type="region of interest" description="Disordered" evidence="6">
    <location>
        <begin position="55"/>
        <end position="76"/>
    </location>
</feature>
<dbReference type="OrthoDB" id="6283673at2759"/>
<evidence type="ECO:0000256" key="3">
    <source>
        <dbReference type="ARBA" id="ARBA00022679"/>
    </source>
</evidence>
<keyword evidence="9" id="KW-1185">Reference proteome</keyword>
<dbReference type="GO" id="GO:1990404">
    <property type="term" value="F:NAD+-protein mono-ADP-ribosyltransferase activity"/>
    <property type="evidence" value="ECO:0007669"/>
    <property type="project" value="TreeGrafter"/>
</dbReference>
<name>A0A0R3UHU9_MESCO</name>
<evidence type="ECO:0000256" key="4">
    <source>
        <dbReference type="ARBA" id="ARBA00023027"/>
    </source>
</evidence>
<evidence type="ECO:0000313" key="9">
    <source>
        <dbReference type="Proteomes" id="UP000267029"/>
    </source>
</evidence>
<dbReference type="AlphaFoldDB" id="A0A0R3UHU9"/>
<dbReference type="PANTHER" id="PTHR10459">
    <property type="entry name" value="DNA LIGASE"/>
    <property type="match status" value="1"/>
</dbReference>
<dbReference type="Proteomes" id="UP000267029">
    <property type="component" value="Unassembled WGS sequence"/>
</dbReference>